<dbReference type="Gene3D" id="3.40.50.1820">
    <property type="entry name" value="alpha/beta hydrolase"/>
    <property type="match status" value="1"/>
</dbReference>
<dbReference type="Pfam" id="PF05577">
    <property type="entry name" value="Peptidase_S28"/>
    <property type="match status" value="1"/>
</dbReference>
<dbReference type="AlphaFoldDB" id="A0A448ZEY8"/>
<keyword evidence="5" id="KW-0325">Glycoprotein</keyword>
<keyword evidence="7" id="KW-1133">Transmembrane helix</keyword>
<dbReference type="Proteomes" id="UP000291116">
    <property type="component" value="Unassembled WGS sequence"/>
</dbReference>
<accession>A0A448ZEY8</accession>
<keyword evidence="7" id="KW-0472">Membrane</keyword>
<dbReference type="PANTHER" id="PTHR11010">
    <property type="entry name" value="PROTEASE S28 PRO-X CARBOXYPEPTIDASE-RELATED"/>
    <property type="match status" value="1"/>
</dbReference>
<evidence type="ECO:0000313" key="8">
    <source>
        <dbReference type="EMBL" id="VEU40617.1"/>
    </source>
</evidence>
<dbReference type="EMBL" id="CAACVS010000292">
    <property type="protein sequence ID" value="VEU40617.1"/>
    <property type="molecule type" value="Genomic_DNA"/>
</dbReference>
<name>A0A448ZEY8_9STRA</name>
<dbReference type="InterPro" id="IPR008758">
    <property type="entry name" value="Peptidase_S28"/>
</dbReference>
<dbReference type="PANTHER" id="PTHR11010:SF38">
    <property type="entry name" value="LYSOSOMAL PRO-X CARBOXYPEPTIDASE"/>
    <property type="match status" value="1"/>
</dbReference>
<dbReference type="InterPro" id="IPR029058">
    <property type="entry name" value="AB_hydrolase_fold"/>
</dbReference>
<comment type="similarity">
    <text evidence="1">Belongs to the peptidase S28 family.</text>
</comment>
<organism evidence="8 9">
    <name type="scientific">Pseudo-nitzschia multistriata</name>
    <dbReference type="NCBI Taxonomy" id="183589"/>
    <lineage>
        <taxon>Eukaryota</taxon>
        <taxon>Sar</taxon>
        <taxon>Stramenopiles</taxon>
        <taxon>Ochrophyta</taxon>
        <taxon>Bacillariophyta</taxon>
        <taxon>Bacillariophyceae</taxon>
        <taxon>Bacillariophycidae</taxon>
        <taxon>Bacillariales</taxon>
        <taxon>Bacillariaceae</taxon>
        <taxon>Pseudo-nitzschia</taxon>
    </lineage>
</organism>
<feature type="unsure residue" description="D or N" evidence="8">
    <location>
        <position position="95"/>
    </location>
</feature>
<evidence type="ECO:0000256" key="6">
    <source>
        <dbReference type="SAM" id="MobiDB-lite"/>
    </source>
</evidence>
<dbReference type="Gene3D" id="1.20.120.980">
    <property type="entry name" value="Serine carboxypeptidase S28, SKS domain"/>
    <property type="match status" value="1"/>
</dbReference>
<feature type="transmembrane region" description="Helical" evidence="7">
    <location>
        <begin position="56"/>
        <end position="75"/>
    </location>
</feature>
<dbReference type="GO" id="GO:0070008">
    <property type="term" value="F:serine-type exopeptidase activity"/>
    <property type="evidence" value="ECO:0007669"/>
    <property type="project" value="InterPro"/>
</dbReference>
<keyword evidence="9" id="KW-1185">Reference proteome</keyword>
<evidence type="ECO:0000256" key="7">
    <source>
        <dbReference type="SAM" id="Phobius"/>
    </source>
</evidence>
<evidence type="ECO:0000256" key="5">
    <source>
        <dbReference type="ARBA" id="ARBA00023180"/>
    </source>
</evidence>
<proteinExistence type="inferred from homology"/>
<keyword evidence="7" id="KW-0812">Transmembrane</keyword>
<dbReference type="OrthoDB" id="40707at2759"/>
<evidence type="ECO:0000256" key="3">
    <source>
        <dbReference type="ARBA" id="ARBA00022729"/>
    </source>
</evidence>
<evidence type="ECO:0000313" key="9">
    <source>
        <dbReference type="Proteomes" id="UP000291116"/>
    </source>
</evidence>
<keyword evidence="4" id="KW-0378">Hydrolase</keyword>
<evidence type="ECO:0000256" key="4">
    <source>
        <dbReference type="ARBA" id="ARBA00022801"/>
    </source>
</evidence>
<feature type="region of interest" description="Disordered" evidence="6">
    <location>
        <begin position="1"/>
        <end position="20"/>
    </location>
</feature>
<dbReference type="SUPFAM" id="SSF53474">
    <property type="entry name" value="alpha/beta-Hydrolases"/>
    <property type="match status" value="1"/>
</dbReference>
<keyword evidence="3" id="KW-0732">Signal</keyword>
<protein>
    <submittedName>
        <fullName evidence="8">Uncharacterized protein</fullName>
    </submittedName>
</protein>
<keyword evidence="2" id="KW-0645">Protease</keyword>
<dbReference type="GO" id="GO:0008239">
    <property type="term" value="F:dipeptidyl-peptidase activity"/>
    <property type="evidence" value="ECO:0007669"/>
    <property type="project" value="TreeGrafter"/>
</dbReference>
<gene>
    <name evidence="8" type="ORF">PSNMU_V1.4_AUG-EV-PASAV3_0074580</name>
</gene>
<evidence type="ECO:0000256" key="1">
    <source>
        <dbReference type="ARBA" id="ARBA00011079"/>
    </source>
</evidence>
<evidence type="ECO:0000256" key="2">
    <source>
        <dbReference type="ARBA" id="ARBA00022670"/>
    </source>
</evidence>
<dbReference type="GO" id="GO:0006508">
    <property type="term" value="P:proteolysis"/>
    <property type="evidence" value="ECO:0007669"/>
    <property type="project" value="UniProtKB-KW"/>
</dbReference>
<sequence length="602" mass="66955">MVSNKNRTAPLYGSIPVTDDSHTDEATNLLLTGDSTDSSNTDSRRFIPSWITGRRITAASLVVLSVLWIGILSSFEQYGPMSKERTVVSFLDSGDENYSASFLLDDAYDEAALYYDDQQVDHLHMDDGRTYSQRYYKMSRNFGGPGHPILVIMGGEDTLLGLLYPFVYERLASEFGAFVVSPEHRFYGESQPVPGGRPSVDEMMRYLSPDQALEDALQLIQYVRNELGCDPDRTKPGYCPVITFGGSYPGFLSAMLRFRFPDLIDISYASSAPLQLYSQLVDSDAYFDKVTDVAELASEGCPDAVRSALFAVRDDLYSNYADDESGDNILRAAAATGFCPDTFPGYVSGIEEFVSETIQYLVPAIFADFNMEYYPPGPDTALAKACAIFQQPDALASPMDKIRQFFDLRDAEAYGVEGDSDGSDARCFDLSQELPDGPHSRIRGSDNSGTGGGHVGEIWEFQCCKDLIVRAGYSERSMFLPRPFSYEWHEEHCRARFPGIVVEPYRMNQQWHFGNNLTATSRIVFANGLNDGWETSSMTNATELEGPGYKELRVLNFPNGAHHSDLSHTYPNPNETADILEGYDEATAILSGWLDEIRAVQK</sequence>
<dbReference type="InterPro" id="IPR042269">
    <property type="entry name" value="Ser_carbopepase_S28_SKS"/>
</dbReference>
<reference evidence="8 9" key="1">
    <citation type="submission" date="2019-01" db="EMBL/GenBank/DDBJ databases">
        <authorList>
            <person name="Ferrante I. M."/>
        </authorList>
    </citation>
    <scope>NUCLEOTIDE SEQUENCE [LARGE SCALE GENOMIC DNA]</scope>
    <source>
        <strain evidence="8 9">B856</strain>
    </source>
</reference>